<feature type="transmembrane region" description="Helical" evidence="1">
    <location>
        <begin position="28"/>
        <end position="54"/>
    </location>
</feature>
<keyword evidence="1" id="KW-0472">Membrane</keyword>
<organism evidence="3 4">
    <name type="scientific">Actinomycetospora endophytica</name>
    <dbReference type="NCBI Taxonomy" id="2291215"/>
    <lineage>
        <taxon>Bacteria</taxon>
        <taxon>Bacillati</taxon>
        <taxon>Actinomycetota</taxon>
        <taxon>Actinomycetes</taxon>
        <taxon>Pseudonocardiales</taxon>
        <taxon>Pseudonocardiaceae</taxon>
        <taxon>Actinomycetospora</taxon>
    </lineage>
</organism>
<protein>
    <submittedName>
        <fullName evidence="3">DUF1206 domain-containing protein</fullName>
    </submittedName>
</protein>
<accession>A0ABS8PH90</accession>
<name>A0ABS8PH90_9PSEU</name>
<evidence type="ECO:0000313" key="4">
    <source>
        <dbReference type="Proteomes" id="UP001199469"/>
    </source>
</evidence>
<dbReference type="RefSeq" id="WP_230739824.1">
    <property type="nucleotide sequence ID" value="NZ_JAJNDB010000009.1"/>
</dbReference>
<evidence type="ECO:0000313" key="3">
    <source>
        <dbReference type="EMBL" id="MCD2197620.1"/>
    </source>
</evidence>
<keyword evidence="4" id="KW-1185">Reference proteome</keyword>
<reference evidence="3 4" key="1">
    <citation type="submission" date="2021-11" db="EMBL/GenBank/DDBJ databases">
        <title>Draft genome sequence of Actinomycetospora sp. SF1 isolated from the rhizosphere soil.</title>
        <authorList>
            <person name="Duangmal K."/>
            <person name="Chantavorakit T."/>
        </authorList>
    </citation>
    <scope>NUCLEOTIDE SEQUENCE [LARGE SCALE GENOMIC DNA]</scope>
    <source>
        <strain evidence="3 4">TBRC 5722</strain>
    </source>
</reference>
<evidence type="ECO:0000259" key="2">
    <source>
        <dbReference type="Pfam" id="PF06724"/>
    </source>
</evidence>
<comment type="caution">
    <text evidence="3">The sequence shown here is derived from an EMBL/GenBank/DDBJ whole genome shotgun (WGS) entry which is preliminary data.</text>
</comment>
<keyword evidence="1" id="KW-0812">Transmembrane</keyword>
<evidence type="ECO:0000256" key="1">
    <source>
        <dbReference type="SAM" id="Phobius"/>
    </source>
</evidence>
<dbReference type="Proteomes" id="UP001199469">
    <property type="component" value="Unassembled WGS sequence"/>
</dbReference>
<proteinExistence type="predicted"/>
<feature type="domain" description="DUF1206" evidence="2">
    <location>
        <begin position="34"/>
        <end position="101"/>
    </location>
</feature>
<dbReference type="EMBL" id="JAJNDB010000009">
    <property type="protein sequence ID" value="MCD2197620.1"/>
    <property type="molecule type" value="Genomic_DNA"/>
</dbReference>
<feature type="transmembrane region" description="Helical" evidence="1">
    <location>
        <begin position="74"/>
        <end position="97"/>
    </location>
</feature>
<keyword evidence="1" id="KW-1133">Transmembrane helix</keyword>
<gene>
    <name evidence="3" type="ORF">LQ327_30040</name>
</gene>
<dbReference type="Pfam" id="PF06724">
    <property type="entry name" value="DUF1206"/>
    <property type="match status" value="1"/>
</dbReference>
<dbReference type="InterPro" id="IPR009597">
    <property type="entry name" value="DUF1206"/>
</dbReference>
<sequence>MCWTGLHTTYLGDLDADRLTPRLRRAAIVAGSYGNLARAALTGAVGVLFVAAAFTDDPRRSGGFTHAMRLIEDGAAGIVALILISGGLGAYGIYCFVDAYARRA</sequence>